<dbReference type="InterPro" id="IPR009050">
    <property type="entry name" value="Globin-like_sf"/>
</dbReference>
<keyword evidence="9" id="KW-1185">Reference proteome</keyword>
<dbReference type="Proteomes" id="UP001283361">
    <property type="component" value="Unassembled WGS sequence"/>
</dbReference>
<protein>
    <recommendedName>
        <fullName evidence="1">Globin</fullName>
    </recommendedName>
    <alternativeName>
        <fullName evidence="5">Myoglobin</fullName>
    </alternativeName>
</protein>
<dbReference type="GO" id="GO:0046872">
    <property type="term" value="F:metal ion binding"/>
    <property type="evidence" value="ECO:0007669"/>
    <property type="project" value="UniProtKB-KW"/>
</dbReference>
<dbReference type="PANTHER" id="PTHR46458">
    <property type="entry name" value="BLR2807 PROTEIN"/>
    <property type="match status" value="1"/>
</dbReference>
<keyword evidence="3" id="KW-0479">Metal-binding</keyword>
<dbReference type="Pfam" id="PF00042">
    <property type="entry name" value="Globin"/>
    <property type="match status" value="1"/>
</dbReference>
<dbReference type="GO" id="GO:0020037">
    <property type="term" value="F:heme binding"/>
    <property type="evidence" value="ECO:0007669"/>
    <property type="project" value="InterPro"/>
</dbReference>
<keyword evidence="2 6" id="KW-0349">Heme</keyword>
<evidence type="ECO:0000259" key="7">
    <source>
        <dbReference type="Pfam" id="PF00042"/>
    </source>
</evidence>
<dbReference type="AlphaFoldDB" id="A0AAE0ZQ52"/>
<dbReference type="InterPro" id="IPR012292">
    <property type="entry name" value="Globin/Proto"/>
</dbReference>
<name>A0AAE0ZQ52_9GAST</name>
<feature type="domain" description="Globin" evidence="7">
    <location>
        <begin position="11"/>
        <end position="112"/>
    </location>
</feature>
<evidence type="ECO:0000313" key="8">
    <source>
        <dbReference type="EMBL" id="KAK3773529.1"/>
    </source>
</evidence>
<accession>A0AAE0ZQ52</accession>
<dbReference type="InterPro" id="IPR050532">
    <property type="entry name" value="Globin-like_OT"/>
</dbReference>
<dbReference type="GO" id="GO:0005344">
    <property type="term" value="F:oxygen carrier activity"/>
    <property type="evidence" value="ECO:0007669"/>
    <property type="project" value="UniProtKB-KW"/>
</dbReference>
<evidence type="ECO:0000256" key="5">
    <source>
        <dbReference type="ARBA" id="ARBA00030087"/>
    </source>
</evidence>
<dbReference type="SUPFAM" id="SSF46458">
    <property type="entry name" value="Globin-like"/>
    <property type="match status" value="1"/>
</dbReference>
<dbReference type="GO" id="GO:0019825">
    <property type="term" value="F:oxygen binding"/>
    <property type="evidence" value="ECO:0007669"/>
    <property type="project" value="InterPro"/>
</dbReference>
<dbReference type="Gene3D" id="1.10.490.10">
    <property type="entry name" value="Globins"/>
    <property type="match status" value="1"/>
</dbReference>
<comment type="similarity">
    <text evidence="6">Belongs to the globin family.</text>
</comment>
<keyword evidence="6" id="KW-0813">Transport</keyword>
<sequence>MLIRFLHKGLRLFRLEPSTQAQFKNIRHLESEDKLRMSEDLEKHAGRMMATLDDIVNNIDDVDYALSKMPTVAQQDVQFQGFTADQLALIEQPFLDAVRIILDDRYTENMDTIYRIVIKFILEHLVHTSSNKEEFNTTSKQEVIPFFELFNGGLKKNEEMVPEIHLASFEGKIVKYHGAHLSNLCERTGGKV</sequence>
<evidence type="ECO:0000256" key="4">
    <source>
        <dbReference type="ARBA" id="ARBA00023004"/>
    </source>
</evidence>
<organism evidence="8 9">
    <name type="scientific">Elysia crispata</name>
    <name type="common">lettuce slug</name>
    <dbReference type="NCBI Taxonomy" id="231223"/>
    <lineage>
        <taxon>Eukaryota</taxon>
        <taxon>Metazoa</taxon>
        <taxon>Spiralia</taxon>
        <taxon>Lophotrochozoa</taxon>
        <taxon>Mollusca</taxon>
        <taxon>Gastropoda</taxon>
        <taxon>Heterobranchia</taxon>
        <taxon>Euthyneura</taxon>
        <taxon>Panpulmonata</taxon>
        <taxon>Sacoglossa</taxon>
        <taxon>Placobranchoidea</taxon>
        <taxon>Plakobranchidae</taxon>
        <taxon>Elysia</taxon>
    </lineage>
</organism>
<reference evidence="8" key="1">
    <citation type="journal article" date="2023" name="G3 (Bethesda)">
        <title>A reference genome for the long-term kleptoplast-retaining sea slug Elysia crispata morphotype clarki.</title>
        <authorList>
            <person name="Eastman K.E."/>
            <person name="Pendleton A.L."/>
            <person name="Shaikh M.A."/>
            <person name="Suttiyut T."/>
            <person name="Ogas R."/>
            <person name="Tomko P."/>
            <person name="Gavelis G."/>
            <person name="Widhalm J.R."/>
            <person name="Wisecaver J.H."/>
        </authorList>
    </citation>
    <scope>NUCLEOTIDE SEQUENCE</scope>
    <source>
        <strain evidence="8">ECLA1</strain>
    </source>
</reference>
<keyword evidence="4" id="KW-0408">Iron</keyword>
<comment type="caution">
    <text evidence="8">The sequence shown here is derived from an EMBL/GenBank/DDBJ whole genome shotgun (WGS) entry which is preliminary data.</text>
</comment>
<evidence type="ECO:0000313" key="9">
    <source>
        <dbReference type="Proteomes" id="UP001283361"/>
    </source>
</evidence>
<dbReference type="InterPro" id="IPR000971">
    <property type="entry name" value="Globin"/>
</dbReference>
<evidence type="ECO:0000256" key="3">
    <source>
        <dbReference type="ARBA" id="ARBA00022723"/>
    </source>
</evidence>
<keyword evidence="6" id="KW-0561">Oxygen transport</keyword>
<gene>
    <name evidence="8" type="ORF">RRG08_022241</name>
</gene>
<dbReference type="PANTHER" id="PTHR46458:SF5">
    <property type="entry name" value="GLOBIN FAMILY PROFILE DOMAIN-CONTAINING PROTEIN"/>
    <property type="match status" value="1"/>
</dbReference>
<evidence type="ECO:0000256" key="2">
    <source>
        <dbReference type="ARBA" id="ARBA00022617"/>
    </source>
</evidence>
<evidence type="ECO:0000256" key="6">
    <source>
        <dbReference type="RuleBase" id="RU000356"/>
    </source>
</evidence>
<dbReference type="EMBL" id="JAWDGP010003531">
    <property type="protein sequence ID" value="KAK3773529.1"/>
    <property type="molecule type" value="Genomic_DNA"/>
</dbReference>
<proteinExistence type="inferred from homology"/>
<evidence type="ECO:0000256" key="1">
    <source>
        <dbReference type="ARBA" id="ARBA00013895"/>
    </source>
</evidence>